<gene>
    <name evidence="1" type="ORF">BDFB_008988</name>
</gene>
<evidence type="ECO:0000313" key="1">
    <source>
        <dbReference type="EMBL" id="RZC39714.1"/>
    </source>
</evidence>
<evidence type="ECO:0008006" key="3">
    <source>
        <dbReference type="Google" id="ProtNLM"/>
    </source>
</evidence>
<comment type="caution">
    <text evidence="1">The sequence shown here is derived from an EMBL/GenBank/DDBJ whole genome shotgun (WGS) entry which is preliminary data.</text>
</comment>
<feature type="non-terminal residue" evidence="1">
    <location>
        <position position="1"/>
    </location>
</feature>
<proteinExistence type="predicted"/>
<dbReference type="Gene3D" id="3.40.50.300">
    <property type="entry name" value="P-loop containing nucleotide triphosphate hydrolases"/>
    <property type="match status" value="1"/>
</dbReference>
<name>A0A482W3T7_ASBVE</name>
<dbReference type="OrthoDB" id="8177873at2759"/>
<reference evidence="1 2" key="1">
    <citation type="submission" date="2017-03" db="EMBL/GenBank/DDBJ databases">
        <title>Genome of the blue death feigning beetle - Asbolus verrucosus.</title>
        <authorList>
            <person name="Rider S.D."/>
        </authorList>
    </citation>
    <scope>NUCLEOTIDE SEQUENCE [LARGE SCALE GENOMIC DNA]</scope>
    <source>
        <strain evidence="1">Butters</strain>
        <tissue evidence="1">Head and leg muscle</tissue>
    </source>
</reference>
<protein>
    <recommendedName>
        <fullName evidence="3">UvrD-like helicase C-terminal domain-containing protein</fullName>
    </recommendedName>
</protein>
<dbReference type="AlphaFoldDB" id="A0A482W3T7"/>
<dbReference type="InterPro" id="IPR027417">
    <property type="entry name" value="P-loop_NTPase"/>
</dbReference>
<dbReference type="Proteomes" id="UP000292052">
    <property type="component" value="Unassembled WGS sequence"/>
</dbReference>
<feature type="non-terminal residue" evidence="1">
    <location>
        <position position="643"/>
    </location>
</feature>
<evidence type="ECO:0000313" key="2">
    <source>
        <dbReference type="Proteomes" id="UP000292052"/>
    </source>
</evidence>
<dbReference type="EMBL" id="QDEB01031852">
    <property type="protein sequence ID" value="RZC39714.1"/>
    <property type="molecule type" value="Genomic_DNA"/>
</dbReference>
<organism evidence="1 2">
    <name type="scientific">Asbolus verrucosus</name>
    <name type="common">Desert ironclad beetle</name>
    <dbReference type="NCBI Taxonomy" id="1661398"/>
    <lineage>
        <taxon>Eukaryota</taxon>
        <taxon>Metazoa</taxon>
        <taxon>Ecdysozoa</taxon>
        <taxon>Arthropoda</taxon>
        <taxon>Hexapoda</taxon>
        <taxon>Insecta</taxon>
        <taxon>Pterygota</taxon>
        <taxon>Neoptera</taxon>
        <taxon>Endopterygota</taxon>
        <taxon>Coleoptera</taxon>
        <taxon>Polyphaga</taxon>
        <taxon>Cucujiformia</taxon>
        <taxon>Tenebrionidae</taxon>
        <taxon>Pimeliinae</taxon>
        <taxon>Asbolus</taxon>
    </lineage>
</organism>
<accession>A0A482W3T7</accession>
<dbReference type="SUPFAM" id="SSF52540">
    <property type="entry name" value="P-loop containing nucleoside triphosphate hydrolases"/>
    <property type="match status" value="1"/>
</dbReference>
<keyword evidence="2" id="KW-1185">Reference proteome</keyword>
<dbReference type="STRING" id="1661398.A0A482W3T7"/>
<sequence length="643" mass="74495">YIEREFPSPQHDGKVVYSVPRIFQKTGEKQAALAERVVFNRLNGVGCNKCDSRFGGLWMTFFHNACYGGHSFRNQRIGKLMIREHDFVIFVKFNGRHFVALTEVKSTNDQNTTINNLEKVSDAKVIKNNKRSAQHQLRDHTEVLETVLGRNPQENGVQCYIMWPFLGSYTKDPKQQVTKRWKEDKNLHVFEDTISDQNKFDDWFFDNILNAKQVKEADFTALLNRFIILSCGVFVDEINQGLMALLTQEQLHLIKTDICQQSNALVVHGAAGTGKTLLVLRKLQQLHQSGQLNEHNRALYICYWPGIRCEMELKFETLGIKQYVDTARFFISMETFLKTNKNVYKHIFMDEAEAICLAFDSTIIQNTLKAIYSRYHDGNCSVKNCEHSALQLYEHISDKMKKHNTPNQWGELWFMVDINQASLFLPKHSPQMLKTPSILLSKVMRSTGYIFDVFKQFYTVPMPLLPREILANMNIPDITIGHDVYGPPIYWVDSKNHIDKIIAKVIIDLCASKGFKPNDLCVIPFLVNEKLIPESINKYIDELFVENSYRPNAVKDVEHFLKHREINNFLMAWALRVKGLEFKVVIMAIDEDDFDFKDSEDRKKAYIMASRCTSMLILVSTDTIRQDIDLNGNFENYPFCLDI</sequence>